<evidence type="ECO:0000313" key="1">
    <source>
        <dbReference type="Proteomes" id="UP000887579"/>
    </source>
</evidence>
<evidence type="ECO:0000313" key="2">
    <source>
        <dbReference type="WBParaSite" id="ES5_v2.g23946.t1"/>
    </source>
</evidence>
<dbReference type="WBParaSite" id="ES5_v2.g23946.t1">
    <property type="protein sequence ID" value="ES5_v2.g23946.t1"/>
    <property type="gene ID" value="ES5_v2.g23946"/>
</dbReference>
<sequence>MTQDVPNESAAPATTQTPTKLIQRREEKPPQNEKPKELIRKKRPADPTTITKEITTPLLTDFLNKKVEKENFEELSRTPVVRTANIKREKFPYSNQDHQDTMAGISSNFSGTIEVPPPEAHIPDAEQEAKNKQQRISSFSSK</sequence>
<reference evidence="2" key="1">
    <citation type="submission" date="2022-11" db="UniProtKB">
        <authorList>
            <consortium name="WormBaseParasite"/>
        </authorList>
    </citation>
    <scope>IDENTIFICATION</scope>
</reference>
<dbReference type="Proteomes" id="UP000887579">
    <property type="component" value="Unplaced"/>
</dbReference>
<name>A0AC34G2H4_9BILA</name>
<organism evidence="1 2">
    <name type="scientific">Panagrolaimus sp. ES5</name>
    <dbReference type="NCBI Taxonomy" id="591445"/>
    <lineage>
        <taxon>Eukaryota</taxon>
        <taxon>Metazoa</taxon>
        <taxon>Ecdysozoa</taxon>
        <taxon>Nematoda</taxon>
        <taxon>Chromadorea</taxon>
        <taxon>Rhabditida</taxon>
        <taxon>Tylenchina</taxon>
        <taxon>Panagrolaimomorpha</taxon>
        <taxon>Panagrolaimoidea</taxon>
        <taxon>Panagrolaimidae</taxon>
        <taxon>Panagrolaimus</taxon>
    </lineage>
</organism>
<protein>
    <submittedName>
        <fullName evidence="2">Uncharacterized protein</fullName>
    </submittedName>
</protein>
<proteinExistence type="predicted"/>
<accession>A0AC34G2H4</accession>